<dbReference type="PANTHER" id="PTHR44147">
    <property type="entry name" value="DEHYDROGENASE/REDUCTASE SDR FAMILY MEMBER 1"/>
    <property type="match status" value="1"/>
</dbReference>
<dbReference type="Proteomes" id="UP000075420">
    <property type="component" value="Unassembled WGS sequence"/>
</dbReference>
<reference evidence="1 2" key="1">
    <citation type="submission" date="2014-02" db="EMBL/GenBank/DDBJ databases">
        <title>The small core and large imbalanced accessory genome model reveals a collaborative survival strategy of Sorangium cellulosum strains in nature.</title>
        <authorList>
            <person name="Han K."/>
            <person name="Peng R."/>
            <person name="Blom J."/>
            <person name="Li Y.-Z."/>
        </authorList>
    </citation>
    <scope>NUCLEOTIDE SEQUENCE [LARGE SCALE GENOMIC DNA]</scope>
    <source>
        <strain evidence="1 2">So0157-25</strain>
    </source>
</reference>
<protein>
    <submittedName>
        <fullName evidence="1">Short-chain dehydrogenase</fullName>
    </submittedName>
</protein>
<dbReference type="InterPro" id="IPR036291">
    <property type="entry name" value="NAD(P)-bd_dom_sf"/>
</dbReference>
<evidence type="ECO:0000313" key="2">
    <source>
        <dbReference type="Proteomes" id="UP000075420"/>
    </source>
</evidence>
<dbReference type="PRINTS" id="PR00081">
    <property type="entry name" value="GDHRDH"/>
</dbReference>
<gene>
    <name evidence="1" type="ORF">BE08_06355</name>
</gene>
<dbReference type="PANTHER" id="PTHR44147:SF2">
    <property type="entry name" value="DEHYDROGENASE_REDUCTASE SDR FAMILY MEMBER 1"/>
    <property type="match status" value="1"/>
</dbReference>
<dbReference type="Gene3D" id="3.40.50.720">
    <property type="entry name" value="NAD(P)-binding Rossmann-like Domain"/>
    <property type="match status" value="1"/>
</dbReference>
<sequence>MKPLEGQVALVTGATRGAGRAIACSLGEAGATVYCTGRSVRGRPATGERPETIEETAERVTAAGGNGVAVQVDHTVEEQVEALCARIRREQGKLDVLVNDVWGGDELTEFGQPFWKLSVPKGKVLLERAVTSHIITSRHAVPLMLERDRGLIVEVTDGDSFGYRGNLFYDLAKMSVIRLAFAMAWELRRHPAMTALAVTPGFLRSEAMLDGFGVTEENWRDATAKDPHFIESETPFYVGRAIAALAADPNVAAKAGRVFSSWDLAREYGFTDVDGRTPHWGEYFAKTFGECKKADEAAYAWWFNGPMDLAAPDWPRE</sequence>
<name>A0A150PE83_SORCE</name>
<comment type="caution">
    <text evidence="1">The sequence shown here is derived from an EMBL/GenBank/DDBJ whole genome shotgun (WGS) entry which is preliminary data.</text>
</comment>
<accession>A0A150PE83</accession>
<evidence type="ECO:0000313" key="1">
    <source>
        <dbReference type="EMBL" id="KYF53977.1"/>
    </source>
</evidence>
<organism evidence="1 2">
    <name type="scientific">Sorangium cellulosum</name>
    <name type="common">Polyangium cellulosum</name>
    <dbReference type="NCBI Taxonomy" id="56"/>
    <lineage>
        <taxon>Bacteria</taxon>
        <taxon>Pseudomonadati</taxon>
        <taxon>Myxococcota</taxon>
        <taxon>Polyangia</taxon>
        <taxon>Polyangiales</taxon>
        <taxon>Polyangiaceae</taxon>
        <taxon>Sorangium</taxon>
    </lineage>
</organism>
<dbReference type="SUPFAM" id="SSF51735">
    <property type="entry name" value="NAD(P)-binding Rossmann-fold domains"/>
    <property type="match status" value="1"/>
</dbReference>
<dbReference type="EMBL" id="JELY01001982">
    <property type="protein sequence ID" value="KYF53977.1"/>
    <property type="molecule type" value="Genomic_DNA"/>
</dbReference>
<dbReference type="AlphaFoldDB" id="A0A150PE83"/>
<dbReference type="NCBIfam" id="NF006159">
    <property type="entry name" value="PRK08303.1"/>
    <property type="match status" value="1"/>
</dbReference>
<dbReference type="Pfam" id="PF00106">
    <property type="entry name" value="adh_short"/>
    <property type="match status" value="1"/>
</dbReference>
<proteinExistence type="predicted"/>
<dbReference type="InterPro" id="IPR002347">
    <property type="entry name" value="SDR_fam"/>
</dbReference>